<evidence type="ECO:0000256" key="12">
    <source>
        <dbReference type="PROSITE-ProRule" id="PRU00236"/>
    </source>
</evidence>
<feature type="binding site" evidence="12">
    <location>
        <position position="146"/>
    </location>
    <ligand>
        <name>Zn(2+)</name>
        <dbReference type="ChEBI" id="CHEBI:29105"/>
    </ligand>
</feature>
<dbReference type="GO" id="GO:0004931">
    <property type="term" value="F:extracellularly ATP-gated monoatomic cation channel activity"/>
    <property type="evidence" value="ECO:0007669"/>
    <property type="project" value="TreeGrafter"/>
</dbReference>
<comment type="similarity">
    <text evidence="2">Belongs to the P2X receptor family.</text>
</comment>
<dbReference type="AlphaFoldDB" id="A0A814BKB5"/>
<evidence type="ECO:0000256" key="4">
    <source>
        <dbReference type="ARBA" id="ARBA00022679"/>
    </source>
</evidence>
<evidence type="ECO:0000256" key="6">
    <source>
        <dbReference type="ARBA" id="ARBA00022989"/>
    </source>
</evidence>
<dbReference type="GO" id="GO:0098794">
    <property type="term" value="C:postsynapse"/>
    <property type="evidence" value="ECO:0007669"/>
    <property type="project" value="GOC"/>
</dbReference>
<evidence type="ECO:0000256" key="11">
    <source>
        <dbReference type="ARBA" id="ARBA00023303"/>
    </source>
</evidence>
<gene>
    <name evidence="14" type="ORF">SEV965_LOCUS7053</name>
</gene>
<keyword evidence="3" id="KW-0813">Transport</keyword>
<evidence type="ECO:0000313" key="14">
    <source>
        <dbReference type="EMBL" id="CAF0928683.1"/>
    </source>
</evidence>
<dbReference type="GO" id="GO:0070403">
    <property type="term" value="F:NAD+ binding"/>
    <property type="evidence" value="ECO:0007669"/>
    <property type="project" value="InterPro"/>
</dbReference>
<dbReference type="Proteomes" id="UP000663889">
    <property type="component" value="Unassembled WGS sequence"/>
</dbReference>
<feature type="binding site" evidence="12">
    <location>
        <position position="120"/>
    </location>
    <ligand>
        <name>Zn(2+)</name>
        <dbReference type="ChEBI" id="CHEBI:29105"/>
    </ligand>
</feature>
<evidence type="ECO:0000256" key="1">
    <source>
        <dbReference type="ARBA" id="ARBA00004308"/>
    </source>
</evidence>
<keyword evidence="7" id="KW-0520">NAD</keyword>
<protein>
    <recommendedName>
        <fullName evidence="13">Deacetylase sirtuin-type domain-containing protein</fullName>
    </recommendedName>
</protein>
<dbReference type="GO" id="GO:0016020">
    <property type="term" value="C:membrane"/>
    <property type="evidence" value="ECO:0007669"/>
    <property type="project" value="TreeGrafter"/>
</dbReference>
<keyword evidence="12" id="KW-0862">Zinc</keyword>
<proteinExistence type="inferred from homology"/>
<dbReference type="InterPro" id="IPR027309">
    <property type="entry name" value="P2X_extracellular_dom_sf"/>
</dbReference>
<dbReference type="PROSITE" id="PS50305">
    <property type="entry name" value="SIRTUIN"/>
    <property type="match status" value="1"/>
</dbReference>
<name>A0A814BKB5_9BILA</name>
<dbReference type="Gene3D" id="3.40.50.1220">
    <property type="entry name" value="TPP-binding domain"/>
    <property type="match status" value="1"/>
</dbReference>
<dbReference type="InterPro" id="IPR003000">
    <property type="entry name" value="Sirtuin"/>
</dbReference>
<evidence type="ECO:0000256" key="9">
    <source>
        <dbReference type="ARBA" id="ARBA00023136"/>
    </source>
</evidence>
<comment type="caution">
    <text evidence="14">The sequence shown here is derived from an EMBL/GenBank/DDBJ whole genome shotgun (WGS) entry which is preliminary data.</text>
</comment>
<dbReference type="Gene3D" id="2.60.490.10">
    <property type="entry name" value="atp-gated p2x4 ion channel domain"/>
    <property type="match status" value="1"/>
</dbReference>
<sequence>MSNDCYSSPRIHLDIRMLGAGVSTSTGIPDFRSAMDTVLPTGPGAWELRDNKTSRSKKAVVIDDMQKAIPSPSHMALVELQRRGILKCLISQNCDGLHLRSGMNPAHLAELHGNMNLEICKKCKARYLRDFDTDTGRLNHSTGRRCDKPECRGQLRDSIINFGENLPEDELNKAFDHAEKADVCLVLVNYSRIVWDTTEYGIPPLENNAFFIATRQIVTYDQTEGHCPSALKSKLYCDNEMSKRCQAGKATPSTSGFFTGNCAPSQENASINVCEINGWCPEESSVSADYQISIYDLSNFTIFIKTAVTFQRFNIHLRNLRDDTNFPCRYHSIRDPRCPIFRLGDILEKFQTNMLALLKEVNTRNINCSM</sequence>
<keyword evidence="4" id="KW-0808">Transferase</keyword>
<dbReference type="InterPro" id="IPR059116">
    <property type="entry name" value="P2X_receptor"/>
</dbReference>
<comment type="subcellular location">
    <subcellularLocation>
        <location evidence="1">Endomembrane system</location>
    </subcellularLocation>
</comment>
<evidence type="ECO:0000313" key="15">
    <source>
        <dbReference type="Proteomes" id="UP000663889"/>
    </source>
</evidence>
<dbReference type="PANTHER" id="PTHR10125">
    <property type="entry name" value="P2X PURINOCEPTOR"/>
    <property type="match status" value="1"/>
</dbReference>
<evidence type="ECO:0000256" key="2">
    <source>
        <dbReference type="ARBA" id="ARBA00009848"/>
    </source>
</evidence>
<dbReference type="SUPFAM" id="SSF52467">
    <property type="entry name" value="DHS-like NAD/FAD-binding domain"/>
    <property type="match status" value="1"/>
</dbReference>
<keyword evidence="5" id="KW-0812">Transmembrane</keyword>
<evidence type="ECO:0000256" key="5">
    <source>
        <dbReference type="ARBA" id="ARBA00022692"/>
    </source>
</evidence>
<keyword evidence="8" id="KW-0406">Ion transport</keyword>
<keyword evidence="6" id="KW-1133">Transmembrane helix</keyword>
<feature type="active site" description="Proton acceptor" evidence="12">
    <location>
        <position position="112"/>
    </location>
</feature>
<dbReference type="GO" id="GO:0012505">
    <property type="term" value="C:endomembrane system"/>
    <property type="evidence" value="ECO:0007669"/>
    <property type="project" value="UniProtKB-SubCell"/>
</dbReference>
<dbReference type="GO" id="GO:0016740">
    <property type="term" value="F:transferase activity"/>
    <property type="evidence" value="ECO:0007669"/>
    <property type="project" value="UniProtKB-KW"/>
</dbReference>
<keyword evidence="9" id="KW-0472">Membrane</keyword>
<evidence type="ECO:0000259" key="13">
    <source>
        <dbReference type="PROSITE" id="PS50305"/>
    </source>
</evidence>
<dbReference type="InterPro" id="IPR029035">
    <property type="entry name" value="DHS-like_NAD/FAD-binding_dom"/>
</dbReference>
<evidence type="ECO:0000256" key="7">
    <source>
        <dbReference type="ARBA" id="ARBA00023027"/>
    </source>
</evidence>
<organism evidence="14 15">
    <name type="scientific">Rotaria sordida</name>
    <dbReference type="NCBI Taxonomy" id="392033"/>
    <lineage>
        <taxon>Eukaryota</taxon>
        <taxon>Metazoa</taxon>
        <taxon>Spiralia</taxon>
        <taxon>Gnathifera</taxon>
        <taxon>Rotifera</taxon>
        <taxon>Eurotatoria</taxon>
        <taxon>Bdelloidea</taxon>
        <taxon>Philodinida</taxon>
        <taxon>Philodinidae</taxon>
        <taxon>Rotaria</taxon>
    </lineage>
</organism>
<feature type="binding site" evidence="12">
    <location>
        <position position="123"/>
    </location>
    <ligand>
        <name>Zn(2+)</name>
        <dbReference type="ChEBI" id="CHEBI:29105"/>
    </ligand>
</feature>
<evidence type="ECO:0000256" key="3">
    <source>
        <dbReference type="ARBA" id="ARBA00022448"/>
    </source>
</evidence>
<feature type="domain" description="Deacetylase sirtuin-type" evidence="13">
    <location>
        <begin position="1"/>
        <end position="248"/>
    </location>
</feature>
<dbReference type="Pfam" id="PF02146">
    <property type="entry name" value="SIR2"/>
    <property type="match status" value="1"/>
</dbReference>
<keyword evidence="11" id="KW-0407">Ion channel</keyword>
<dbReference type="InterPro" id="IPR026590">
    <property type="entry name" value="Ssirtuin_cat_dom"/>
</dbReference>
<dbReference type="EMBL" id="CAJNOU010000241">
    <property type="protein sequence ID" value="CAF0928683.1"/>
    <property type="molecule type" value="Genomic_DNA"/>
</dbReference>
<accession>A0A814BKB5</accession>
<keyword evidence="12" id="KW-0479">Metal-binding</keyword>
<dbReference type="PANTHER" id="PTHR10125:SF31">
    <property type="entry name" value="P2X RECEPTOR E"/>
    <property type="match status" value="1"/>
</dbReference>
<keyword evidence="10" id="KW-1071">Ligand-gated ion channel</keyword>
<feature type="binding site" evidence="12">
    <location>
        <position position="151"/>
    </location>
    <ligand>
        <name>Zn(2+)</name>
        <dbReference type="ChEBI" id="CHEBI:29105"/>
    </ligand>
</feature>
<evidence type="ECO:0000256" key="8">
    <source>
        <dbReference type="ARBA" id="ARBA00023065"/>
    </source>
</evidence>
<reference evidence="14" key="1">
    <citation type="submission" date="2021-02" db="EMBL/GenBank/DDBJ databases">
        <authorList>
            <person name="Nowell W R."/>
        </authorList>
    </citation>
    <scope>NUCLEOTIDE SEQUENCE</scope>
</reference>
<evidence type="ECO:0000256" key="10">
    <source>
        <dbReference type="ARBA" id="ARBA00023286"/>
    </source>
</evidence>
<dbReference type="Pfam" id="PF00864">
    <property type="entry name" value="P2X_receptor"/>
    <property type="match status" value="1"/>
</dbReference>
<dbReference type="GO" id="GO:0046872">
    <property type="term" value="F:metal ion binding"/>
    <property type="evidence" value="ECO:0007669"/>
    <property type="project" value="UniProtKB-KW"/>
</dbReference>
<dbReference type="GO" id="GO:0070588">
    <property type="term" value="P:calcium ion transmembrane transport"/>
    <property type="evidence" value="ECO:0007669"/>
    <property type="project" value="TreeGrafter"/>
</dbReference>